<evidence type="ECO:0000313" key="8">
    <source>
        <dbReference type="EMBL" id="KAH0899678.1"/>
    </source>
</evidence>
<comment type="pathway">
    <text evidence="1">Polyol metabolism; glycerol degradation via glycerol kinase pathway; sn-glycerol 3-phosphate from glycerol: step 1/1.</text>
</comment>
<gene>
    <name evidence="8" type="ORF">HID58_049246</name>
</gene>
<dbReference type="Gene3D" id="3.20.20.150">
    <property type="entry name" value="Divalent-metal-dependent TIM barrel enzymes"/>
    <property type="match status" value="1"/>
</dbReference>
<dbReference type="Gene3D" id="3.30.420.40">
    <property type="match status" value="1"/>
</dbReference>
<dbReference type="PANTHER" id="PTHR10196">
    <property type="entry name" value="SUGAR KINASE"/>
    <property type="match status" value="1"/>
</dbReference>
<evidence type="ECO:0000256" key="3">
    <source>
        <dbReference type="ARBA" id="ARBA00012099"/>
    </source>
</evidence>
<dbReference type="EMBL" id="JAGKQM010000012">
    <property type="protein sequence ID" value="KAH0899678.1"/>
    <property type="molecule type" value="Genomic_DNA"/>
</dbReference>
<proteinExistence type="inferred from homology"/>
<dbReference type="EC" id="2.7.1.30" evidence="3"/>
<evidence type="ECO:0000256" key="2">
    <source>
        <dbReference type="ARBA" id="ARBA00009156"/>
    </source>
</evidence>
<dbReference type="PROSITE" id="PS00933">
    <property type="entry name" value="FGGY_KINASES_1"/>
    <property type="match status" value="1"/>
</dbReference>
<dbReference type="InterPro" id="IPR018484">
    <property type="entry name" value="FGGY_N"/>
</dbReference>
<keyword evidence="4" id="KW-0808">Transferase</keyword>
<feature type="non-terminal residue" evidence="8">
    <location>
        <position position="1"/>
    </location>
</feature>
<evidence type="ECO:0000259" key="6">
    <source>
        <dbReference type="Pfam" id="PF00370"/>
    </source>
</evidence>
<accession>A0ABQ8B5E5</accession>
<sequence>DMGLDYSYTQPFDSEDYAIDAKTSEFASGFLGLSSNQSSLFYSHQSPLFRVLFFWLNTMKKVEIFMICLCSYTALFLVSADPQTCPAESGAKCSGSGDWEGEFFPEIPHIKYERLKSSNPLSYKWYSAEEEILSSNPLAYKCFSTPIFNARRGSQMMDSFENQFVNMEVQAEFMENAMAVMPHPLDKATADGHNVDGGLKAIGLTNQRETPSFGANPLDFLSTKLSSVWMLAPVPSEGSSRLEKELSGGRSHFVESCGLPISTYFSAMKLLWLMENVDAVKDAIKKGYAIFGTIDTWLIWNMTGSVNGGLHVTDVTNASRTILMNLKTLSCDEYTLKTLGIPAEILPRFLGIIKSASEIEDLAAMVETTGGVYFVPAFNGLFAPWLREDARGVCIGITRFTNKSHIARAVLESMCFQVKDVLDSLNNEKGEFFLRVDGAATANNLLMHIQADLMGTPVVRPVDIETTALGTAYVLYFFLKMLEETDVPTKEDNIVYKEILKNLCEA</sequence>
<feature type="domain" description="Carbohydrate kinase FGGY N-terminal" evidence="6">
    <location>
        <begin position="199"/>
        <end position="359"/>
    </location>
</feature>
<keyword evidence="5" id="KW-0418">Kinase</keyword>
<evidence type="ECO:0000256" key="1">
    <source>
        <dbReference type="ARBA" id="ARBA00005190"/>
    </source>
</evidence>
<reference evidence="8 9" key="1">
    <citation type="submission" date="2021-05" db="EMBL/GenBank/DDBJ databases">
        <title>Genome Assembly of Synthetic Allotetraploid Brassica napus Reveals Homoeologous Exchanges between Subgenomes.</title>
        <authorList>
            <person name="Davis J.T."/>
        </authorList>
    </citation>
    <scope>NUCLEOTIDE SEQUENCE [LARGE SCALE GENOMIC DNA]</scope>
    <source>
        <strain evidence="9">cv. Da-Ae</strain>
        <tissue evidence="8">Seedling</tissue>
    </source>
</reference>
<dbReference type="SUPFAM" id="SSF53067">
    <property type="entry name" value="Actin-like ATPase domain"/>
    <property type="match status" value="2"/>
</dbReference>
<evidence type="ECO:0000259" key="7">
    <source>
        <dbReference type="Pfam" id="PF02782"/>
    </source>
</evidence>
<dbReference type="InterPro" id="IPR043129">
    <property type="entry name" value="ATPase_NBD"/>
</dbReference>
<evidence type="ECO:0000313" key="9">
    <source>
        <dbReference type="Proteomes" id="UP000824890"/>
    </source>
</evidence>
<feature type="domain" description="Carbohydrate kinase FGGY C-terminal" evidence="7">
    <location>
        <begin position="360"/>
        <end position="474"/>
    </location>
</feature>
<dbReference type="Proteomes" id="UP000824890">
    <property type="component" value="Unassembled WGS sequence"/>
</dbReference>
<evidence type="ECO:0000256" key="4">
    <source>
        <dbReference type="ARBA" id="ARBA00022679"/>
    </source>
</evidence>
<dbReference type="InterPro" id="IPR018483">
    <property type="entry name" value="Carb_kinase_FGGY_CS"/>
</dbReference>
<comment type="similarity">
    <text evidence="2">Belongs to the FGGY kinase family.</text>
</comment>
<name>A0ABQ8B5E5_BRANA</name>
<dbReference type="InterPro" id="IPR018485">
    <property type="entry name" value="FGGY_C"/>
</dbReference>
<keyword evidence="9" id="KW-1185">Reference proteome</keyword>
<comment type="caution">
    <text evidence="8">The sequence shown here is derived from an EMBL/GenBank/DDBJ whole genome shotgun (WGS) entry which is preliminary data.</text>
</comment>
<dbReference type="PANTHER" id="PTHR10196:SF90">
    <property type="entry name" value="CARBOHYDRATE KINASE FGGY C-TERMINAL DOMAIN-CONTAINING PROTEIN"/>
    <property type="match status" value="1"/>
</dbReference>
<evidence type="ECO:0000256" key="5">
    <source>
        <dbReference type="ARBA" id="ARBA00022777"/>
    </source>
</evidence>
<dbReference type="Pfam" id="PF00370">
    <property type="entry name" value="FGGY_N"/>
    <property type="match status" value="1"/>
</dbReference>
<protein>
    <recommendedName>
        <fullName evidence="3">glycerol kinase</fullName>
        <ecNumber evidence="3">2.7.1.30</ecNumber>
    </recommendedName>
</protein>
<dbReference type="Pfam" id="PF02782">
    <property type="entry name" value="FGGY_C"/>
    <property type="match status" value="1"/>
</dbReference>
<organism evidence="8 9">
    <name type="scientific">Brassica napus</name>
    <name type="common">Rape</name>
    <dbReference type="NCBI Taxonomy" id="3708"/>
    <lineage>
        <taxon>Eukaryota</taxon>
        <taxon>Viridiplantae</taxon>
        <taxon>Streptophyta</taxon>
        <taxon>Embryophyta</taxon>
        <taxon>Tracheophyta</taxon>
        <taxon>Spermatophyta</taxon>
        <taxon>Magnoliopsida</taxon>
        <taxon>eudicotyledons</taxon>
        <taxon>Gunneridae</taxon>
        <taxon>Pentapetalae</taxon>
        <taxon>rosids</taxon>
        <taxon>malvids</taxon>
        <taxon>Brassicales</taxon>
        <taxon>Brassicaceae</taxon>
        <taxon>Brassiceae</taxon>
        <taxon>Brassica</taxon>
    </lineage>
</organism>